<organism evidence="1 2">
    <name type="scientific">Candidatus Uhrbacteria bacterium RIFCSPHIGHO2_02_FULL_57_19</name>
    <dbReference type="NCBI Taxonomy" id="1802391"/>
    <lineage>
        <taxon>Bacteria</taxon>
        <taxon>Candidatus Uhriibacteriota</taxon>
    </lineage>
</organism>
<dbReference type="EMBL" id="MGDZ01000009">
    <property type="protein sequence ID" value="OGL74056.1"/>
    <property type="molecule type" value="Genomic_DNA"/>
</dbReference>
<evidence type="ECO:0000313" key="1">
    <source>
        <dbReference type="EMBL" id="OGL74056.1"/>
    </source>
</evidence>
<gene>
    <name evidence="1" type="ORF">A3D72_03215</name>
</gene>
<name>A0A1F7U725_9BACT</name>
<dbReference type="STRING" id="1802391.A3D72_03215"/>
<accession>A0A1F7U725</accession>
<dbReference type="Proteomes" id="UP000176303">
    <property type="component" value="Unassembled WGS sequence"/>
</dbReference>
<protein>
    <submittedName>
        <fullName evidence="1">Uncharacterized protein</fullName>
    </submittedName>
</protein>
<sequence>MRKEPFGVGSFVHVIKRGARGLPIVRDKKDRERFLYILAHTNDTYEPENWFRDIIIAGRPSFERPASWPEQE</sequence>
<proteinExistence type="predicted"/>
<evidence type="ECO:0000313" key="2">
    <source>
        <dbReference type="Proteomes" id="UP000176303"/>
    </source>
</evidence>
<dbReference type="AlphaFoldDB" id="A0A1F7U725"/>
<comment type="caution">
    <text evidence="1">The sequence shown here is derived from an EMBL/GenBank/DDBJ whole genome shotgun (WGS) entry which is preliminary data.</text>
</comment>
<reference evidence="1 2" key="1">
    <citation type="journal article" date="2016" name="Nat. Commun.">
        <title>Thousands of microbial genomes shed light on interconnected biogeochemical processes in an aquifer system.</title>
        <authorList>
            <person name="Anantharaman K."/>
            <person name="Brown C.T."/>
            <person name="Hug L.A."/>
            <person name="Sharon I."/>
            <person name="Castelle C.J."/>
            <person name="Probst A.J."/>
            <person name="Thomas B.C."/>
            <person name="Singh A."/>
            <person name="Wilkins M.J."/>
            <person name="Karaoz U."/>
            <person name="Brodie E.L."/>
            <person name="Williams K.H."/>
            <person name="Hubbard S.S."/>
            <person name="Banfield J.F."/>
        </authorList>
    </citation>
    <scope>NUCLEOTIDE SEQUENCE [LARGE SCALE GENOMIC DNA]</scope>
</reference>